<dbReference type="PANTHER" id="PTHR11645:SF0">
    <property type="entry name" value="PYRROLINE-5-CARBOXYLATE REDUCTASE 3"/>
    <property type="match status" value="1"/>
</dbReference>
<dbReference type="GO" id="GO:0004735">
    <property type="term" value="F:pyrroline-5-carboxylate reductase activity"/>
    <property type="evidence" value="ECO:0007669"/>
    <property type="project" value="InterPro"/>
</dbReference>
<dbReference type="PIRSF" id="PIRSF000193">
    <property type="entry name" value="Pyrrol-5-carb_rd"/>
    <property type="match status" value="1"/>
</dbReference>
<dbReference type="GO" id="GO:0055129">
    <property type="term" value="P:L-proline biosynthetic process"/>
    <property type="evidence" value="ECO:0007669"/>
    <property type="project" value="TreeGrafter"/>
</dbReference>
<dbReference type="PANTHER" id="PTHR11645">
    <property type="entry name" value="PYRROLINE-5-CARBOXYLATE REDUCTASE"/>
    <property type="match status" value="1"/>
</dbReference>
<evidence type="ECO:0000313" key="5">
    <source>
        <dbReference type="EMBL" id="SUZ51705.1"/>
    </source>
</evidence>
<dbReference type="Pfam" id="PF14748">
    <property type="entry name" value="P5CR_dimer"/>
    <property type="match status" value="1"/>
</dbReference>
<accession>A0A381NAY6</accession>
<dbReference type="SUPFAM" id="SSF48179">
    <property type="entry name" value="6-phosphogluconate dehydrogenase C-terminal domain-like"/>
    <property type="match status" value="1"/>
</dbReference>
<gene>
    <name evidence="5" type="ORF">METZ01_LOCUS4559</name>
</gene>
<sequence>MGEALLSGLVADGWAAAGELHVVEPDAGRRGVLAGSLPGVSCGDTAIAGVDTLVAVKPHVVADVCAGLAVLGVPRVVSIAAGVRTGAIEAIIGEGVAVVRVMPNTPSLVGEGAAAVAGGRAASDEDIEWAAGILSAVGEVVVVPEALLDAVTGLSGSGPAYVFLLAEALMDAGEAEGLPREVAVALTEQTLLGAATLLSRSDDPAATLRENVTSAGGTTAAGLAVFEAGGFRQLVSDVVAAATERSRQLGAG</sequence>
<dbReference type="AlphaFoldDB" id="A0A381NAY6"/>
<dbReference type="Gene3D" id="1.10.3730.10">
    <property type="entry name" value="ProC C-terminal domain-like"/>
    <property type="match status" value="1"/>
</dbReference>
<name>A0A381NAY6_9ZZZZ</name>
<dbReference type="NCBIfam" id="TIGR00112">
    <property type="entry name" value="proC"/>
    <property type="match status" value="1"/>
</dbReference>
<dbReference type="PROSITE" id="PS00521">
    <property type="entry name" value="P5CR"/>
    <property type="match status" value="1"/>
</dbReference>
<evidence type="ECO:0000256" key="1">
    <source>
        <dbReference type="ARBA" id="ARBA00005525"/>
    </source>
</evidence>
<proteinExistence type="inferred from homology"/>
<evidence type="ECO:0000256" key="3">
    <source>
        <dbReference type="ARBA" id="ARBA00023002"/>
    </source>
</evidence>
<dbReference type="InterPro" id="IPR000304">
    <property type="entry name" value="Pyrroline-COOH_reductase"/>
</dbReference>
<dbReference type="EMBL" id="UINC01000234">
    <property type="protein sequence ID" value="SUZ51705.1"/>
    <property type="molecule type" value="Genomic_DNA"/>
</dbReference>
<dbReference type="SUPFAM" id="SSF51735">
    <property type="entry name" value="NAD(P)-binding Rossmann-fold domains"/>
    <property type="match status" value="1"/>
</dbReference>
<dbReference type="InterPro" id="IPR036291">
    <property type="entry name" value="NAD(P)-bd_dom_sf"/>
</dbReference>
<dbReference type="InterPro" id="IPR008927">
    <property type="entry name" value="6-PGluconate_DH-like_C_sf"/>
</dbReference>
<reference evidence="5" key="1">
    <citation type="submission" date="2018-05" db="EMBL/GenBank/DDBJ databases">
        <authorList>
            <person name="Lanie J.A."/>
            <person name="Ng W.-L."/>
            <person name="Kazmierczak K.M."/>
            <person name="Andrzejewski T.M."/>
            <person name="Davidsen T.M."/>
            <person name="Wayne K.J."/>
            <person name="Tettelin H."/>
            <person name="Glass J.I."/>
            <person name="Rusch D."/>
            <person name="Podicherti R."/>
            <person name="Tsui H.-C.T."/>
            <person name="Winkler M.E."/>
        </authorList>
    </citation>
    <scope>NUCLEOTIDE SEQUENCE</scope>
</reference>
<feature type="domain" description="Pyrroline-5-carboxylate reductase dimerisation" evidence="4">
    <location>
        <begin position="145"/>
        <end position="249"/>
    </location>
</feature>
<dbReference type="HAMAP" id="MF_01925">
    <property type="entry name" value="P5C_reductase"/>
    <property type="match status" value="1"/>
</dbReference>
<keyword evidence="3" id="KW-0560">Oxidoreductase</keyword>
<protein>
    <recommendedName>
        <fullName evidence="4">Pyrroline-5-carboxylate reductase dimerisation domain-containing protein</fullName>
    </recommendedName>
</protein>
<dbReference type="InterPro" id="IPR029036">
    <property type="entry name" value="P5CR_dimer"/>
</dbReference>
<organism evidence="5">
    <name type="scientific">marine metagenome</name>
    <dbReference type="NCBI Taxonomy" id="408172"/>
    <lineage>
        <taxon>unclassified sequences</taxon>
        <taxon>metagenomes</taxon>
        <taxon>ecological metagenomes</taxon>
    </lineage>
</organism>
<dbReference type="Gene3D" id="3.40.50.720">
    <property type="entry name" value="NAD(P)-binding Rossmann-like Domain"/>
    <property type="match status" value="1"/>
</dbReference>
<dbReference type="FunFam" id="1.10.3730.10:FF:000001">
    <property type="entry name" value="Pyrroline-5-carboxylate reductase"/>
    <property type="match status" value="1"/>
</dbReference>
<evidence type="ECO:0000259" key="4">
    <source>
        <dbReference type="Pfam" id="PF14748"/>
    </source>
</evidence>
<dbReference type="InterPro" id="IPR053790">
    <property type="entry name" value="P5CR-like_CS"/>
</dbReference>
<comment type="similarity">
    <text evidence="1">Belongs to the pyrroline-5-carboxylate reductase family.</text>
</comment>
<keyword evidence="2" id="KW-0521">NADP</keyword>
<evidence type="ECO:0000256" key="2">
    <source>
        <dbReference type="ARBA" id="ARBA00022857"/>
    </source>
</evidence>